<sequence>METWFLILLATLTLCISLLLLTLRFTFIPSSSISKGKPTNQPKLPPGPHPIPLIGSFLWLQKSIPDFEPILRNLLAKHGPIVTLRLASLPAIFVANRSLAHQALIQNGALFADRPQALPTQRITSSNQLTISSGVYGPTWRLLRRNLTSEILHPFPP</sequence>
<keyword evidence="2" id="KW-1185">Reference proteome</keyword>
<dbReference type="PANTHER" id="PTHR24299:SF14">
    <property type="entry name" value="OS10G0514300 PROTEIN"/>
    <property type="match status" value="1"/>
</dbReference>
<dbReference type="EMBL" id="JAJFAZ020000002">
    <property type="protein sequence ID" value="KAI5347059.1"/>
    <property type="molecule type" value="Genomic_DNA"/>
</dbReference>
<protein>
    <submittedName>
        <fullName evidence="1">Uncharacterized protein</fullName>
    </submittedName>
</protein>
<dbReference type="InterPro" id="IPR036396">
    <property type="entry name" value="Cyt_P450_sf"/>
</dbReference>
<dbReference type="GO" id="GO:0005506">
    <property type="term" value="F:iron ion binding"/>
    <property type="evidence" value="ECO:0007669"/>
    <property type="project" value="InterPro"/>
</dbReference>
<dbReference type="SUPFAM" id="SSF48264">
    <property type="entry name" value="Cytochrome P450"/>
    <property type="match status" value="1"/>
</dbReference>
<evidence type="ECO:0000313" key="2">
    <source>
        <dbReference type="Proteomes" id="UP001054821"/>
    </source>
</evidence>
<reference evidence="1 2" key="1">
    <citation type="journal article" date="2022" name="G3 (Bethesda)">
        <title>Whole-genome sequence and methylome profiling of the almond [Prunus dulcis (Mill.) D.A. Webb] cultivar 'Nonpareil'.</title>
        <authorList>
            <person name="D'Amico-Willman K.M."/>
            <person name="Ouma W.Z."/>
            <person name="Meulia T."/>
            <person name="Sideli G.M."/>
            <person name="Gradziel T.M."/>
            <person name="Fresnedo-Ramirez J."/>
        </authorList>
    </citation>
    <scope>NUCLEOTIDE SEQUENCE [LARGE SCALE GENOMIC DNA]</scope>
    <source>
        <strain evidence="1">Clone GOH B32 T37-40</strain>
    </source>
</reference>
<name>A0AAD4WQS7_PRUDU</name>
<dbReference type="AlphaFoldDB" id="A0AAD4WQS7"/>
<comment type="caution">
    <text evidence="1">The sequence shown here is derived from an EMBL/GenBank/DDBJ whole genome shotgun (WGS) entry which is preliminary data.</text>
</comment>
<accession>A0AAD4WQS7</accession>
<dbReference type="GO" id="GO:0020037">
    <property type="term" value="F:heme binding"/>
    <property type="evidence" value="ECO:0007669"/>
    <property type="project" value="InterPro"/>
</dbReference>
<dbReference type="PANTHER" id="PTHR24299">
    <property type="entry name" value="CYTOCHROME P450 FAMILY 1"/>
    <property type="match status" value="1"/>
</dbReference>
<dbReference type="InterPro" id="IPR001128">
    <property type="entry name" value="Cyt_P450"/>
</dbReference>
<dbReference type="GO" id="GO:0016705">
    <property type="term" value="F:oxidoreductase activity, acting on paired donors, with incorporation or reduction of molecular oxygen"/>
    <property type="evidence" value="ECO:0007669"/>
    <property type="project" value="InterPro"/>
</dbReference>
<organism evidence="1 2">
    <name type="scientific">Prunus dulcis</name>
    <name type="common">Almond</name>
    <name type="synonym">Amygdalus dulcis</name>
    <dbReference type="NCBI Taxonomy" id="3755"/>
    <lineage>
        <taxon>Eukaryota</taxon>
        <taxon>Viridiplantae</taxon>
        <taxon>Streptophyta</taxon>
        <taxon>Embryophyta</taxon>
        <taxon>Tracheophyta</taxon>
        <taxon>Spermatophyta</taxon>
        <taxon>Magnoliopsida</taxon>
        <taxon>eudicotyledons</taxon>
        <taxon>Gunneridae</taxon>
        <taxon>Pentapetalae</taxon>
        <taxon>rosids</taxon>
        <taxon>fabids</taxon>
        <taxon>Rosales</taxon>
        <taxon>Rosaceae</taxon>
        <taxon>Amygdaloideae</taxon>
        <taxon>Amygdaleae</taxon>
        <taxon>Prunus</taxon>
    </lineage>
</organism>
<dbReference type="Gene3D" id="1.10.630.10">
    <property type="entry name" value="Cytochrome P450"/>
    <property type="match status" value="1"/>
</dbReference>
<gene>
    <name evidence="1" type="ORF">L3X38_014938</name>
</gene>
<evidence type="ECO:0000313" key="1">
    <source>
        <dbReference type="EMBL" id="KAI5347059.1"/>
    </source>
</evidence>
<dbReference type="Pfam" id="PF00067">
    <property type="entry name" value="p450"/>
    <property type="match status" value="1"/>
</dbReference>
<proteinExistence type="predicted"/>
<dbReference type="GO" id="GO:0004497">
    <property type="term" value="F:monooxygenase activity"/>
    <property type="evidence" value="ECO:0007669"/>
    <property type="project" value="InterPro"/>
</dbReference>
<dbReference type="Proteomes" id="UP001054821">
    <property type="component" value="Chromosome 2"/>
</dbReference>